<proteinExistence type="predicted"/>
<evidence type="ECO:0000313" key="3">
    <source>
        <dbReference type="Proteomes" id="UP001501710"/>
    </source>
</evidence>
<evidence type="ECO:0000256" key="1">
    <source>
        <dbReference type="SAM" id="SignalP"/>
    </source>
</evidence>
<dbReference type="Pfam" id="PF03995">
    <property type="entry name" value="Inhibitor_I36"/>
    <property type="match status" value="1"/>
</dbReference>
<dbReference type="RefSeq" id="WP_344894088.1">
    <property type="nucleotide sequence ID" value="NZ_BAABAS010000005.1"/>
</dbReference>
<dbReference type="Proteomes" id="UP001501710">
    <property type="component" value="Unassembled WGS sequence"/>
</dbReference>
<dbReference type="EMBL" id="BAABAS010000005">
    <property type="protein sequence ID" value="GAA4229686.1"/>
    <property type="molecule type" value="Genomic_DNA"/>
</dbReference>
<reference evidence="3" key="1">
    <citation type="journal article" date="2019" name="Int. J. Syst. Evol. Microbiol.">
        <title>The Global Catalogue of Microorganisms (GCM) 10K type strain sequencing project: providing services to taxonomists for standard genome sequencing and annotation.</title>
        <authorList>
            <consortium name="The Broad Institute Genomics Platform"/>
            <consortium name="The Broad Institute Genome Sequencing Center for Infectious Disease"/>
            <person name="Wu L."/>
            <person name="Ma J."/>
        </authorList>
    </citation>
    <scope>NUCLEOTIDE SEQUENCE [LARGE SCALE GENOMIC DNA]</scope>
    <source>
        <strain evidence="3">JCM 17440</strain>
    </source>
</reference>
<feature type="signal peptide" evidence="1">
    <location>
        <begin position="1"/>
        <end position="20"/>
    </location>
</feature>
<accession>A0ABP8BXL9</accession>
<name>A0ABP8BXL9_9ACTN</name>
<sequence>MHRIRIGLLTGAVTAGIVTAAIPSAAALAATTSATNASCPRGDVCVWSGRNATGTRCNWTGDDPDWRGGSIRCKPYGFRVNSIWNNGYTSNPYNKVKFYRNANYSGQISDPVSYTTHPINAANVAIRSHKWSK</sequence>
<protein>
    <recommendedName>
        <fullName evidence="4">Peptidase inhibitor family I36</fullName>
    </recommendedName>
</protein>
<evidence type="ECO:0000313" key="2">
    <source>
        <dbReference type="EMBL" id="GAA4229686.1"/>
    </source>
</evidence>
<keyword evidence="1" id="KW-0732">Signal</keyword>
<gene>
    <name evidence="2" type="ORF">GCM10022254_22680</name>
</gene>
<comment type="caution">
    <text evidence="2">The sequence shown here is derived from an EMBL/GenBank/DDBJ whole genome shotgun (WGS) entry which is preliminary data.</text>
</comment>
<keyword evidence="3" id="KW-1185">Reference proteome</keyword>
<organism evidence="2 3">
    <name type="scientific">Actinomadura meridiana</name>
    <dbReference type="NCBI Taxonomy" id="559626"/>
    <lineage>
        <taxon>Bacteria</taxon>
        <taxon>Bacillati</taxon>
        <taxon>Actinomycetota</taxon>
        <taxon>Actinomycetes</taxon>
        <taxon>Streptosporangiales</taxon>
        <taxon>Thermomonosporaceae</taxon>
        <taxon>Actinomadura</taxon>
    </lineage>
</organism>
<dbReference type="Gene3D" id="2.60.20.10">
    <property type="entry name" value="Crystallins"/>
    <property type="match status" value="1"/>
</dbReference>
<feature type="chain" id="PRO_5047284513" description="Peptidase inhibitor family I36" evidence="1">
    <location>
        <begin position="21"/>
        <end position="133"/>
    </location>
</feature>
<evidence type="ECO:0008006" key="4">
    <source>
        <dbReference type="Google" id="ProtNLM"/>
    </source>
</evidence>